<dbReference type="Gene3D" id="3.30.470.30">
    <property type="entry name" value="DNA ligase/mRNA capping enzyme"/>
    <property type="match status" value="1"/>
</dbReference>
<dbReference type="OrthoDB" id="10003593at2759"/>
<feature type="region of interest" description="Disordered" evidence="10">
    <location>
        <begin position="114"/>
        <end position="151"/>
    </location>
</feature>
<dbReference type="PANTHER" id="PTHR13403:SF6">
    <property type="entry name" value="SNURPORTIN-1"/>
    <property type="match status" value="1"/>
</dbReference>
<keyword evidence="13" id="KW-1185">Reference proteome</keyword>
<keyword evidence="9" id="KW-0539">Nucleus</keyword>
<sequence length="447" mass="48558">MFPSRPSTSDRKSSYKATPGSIRDASSSQEYRRQKALEEQKRRRAERFDSSRQLDFFANLTLGPSDDEDDTGDGPDVVREGISSFVPLITSEANTPANGAAALIAPVPVDAEVYGSEQPSGSGASQKKKGKGKRKGKGKGRAKADSGPQVPGKWGDKCMYAELLEMNEDFDLVKSDGIPEDIETGWVAVAPVPVGKRCLAITHAASGIAGIVPNTTLRSRLLGKPLMKPFPSSLPPHTVLDCILDDGWRNNGILHILDIIKWKGQDIGDCETPFRFWWRDTRLSELSVSPPPASASDSQQANPTSPYQFSYPTTLVAVPCHTDTTLQNISNVLIPLTRHPRRVSITLPVPTSSTMMEMEDSSSAALQQVQSVSTEIRSDGLLLYVSQSTYEPGTSPLSTWVPIRPYADSNPHGKAPVGVEEGPLDQFERLINRRLAGRAGGLQMDMS</sequence>
<dbReference type="Pfam" id="PF21974">
    <property type="entry name" value="SPN1_m3Gcap_bd"/>
    <property type="match status" value="1"/>
</dbReference>
<comment type="function">
    <text evidence="1">Functions as an U snRNP-specific nuclear import adapter. Involved in the trimethylguanosine (m3G)-cap-dependent nuclear import of U snRNPs. Binds specifically to the terminal m3G-cap U snRNAs.</text>
</comment>
<feature type="compositionally biased region" description="Basic and acidic residues" evidence="10">
    <location>
        <begin position="30"/>
        <end position="52"/>
    </location>
</feature>
<gene>
    <name evidence="12" type="ORF">EIP91_011447</name>
</gene>
<evidence type="ECO:0000256" key="1">
    <source>
        <dbReference type="ARBA" id="ARBA00003975"/>
    </source>
</evidence>
<evidence type="ECO:0000256" key="10">
    <source>
        <dbReference type="SAM" id="MobiDB-lite"/>
    </source>
</evidence>
<dbReference type="InterPro" id="IPR047857">
    <property type="entry name" value="Snurportin1_C"/>
</dbReference>
<evidence type="ECO:0000259" key="11">
    <source>
        <dbReference type="Pfam" id="PF21974"/>
    </source>
</evidence>
<evidence type="ECO:0000256" key="7">
    <source>
        <dbReference type="ARBA" id="ARBA00022490"/>
    </source>
</evidence>
<feature type="compositionally biased region" description="Basic residues" evidence="10">
    <location>
        <begin position="126"/>
        <end position="141"/>
    </location>
</feature>
<feature type="region of interest" description="Disordered" evidence="10">
    <location>
        <begin position="1"/>
        <end position="78"/>
    </location>
</feature>
<comment type="similarity">
    <text evidence="4">Belongs to the snurportin family.</text>
</comment>
<evidence type="ECO:0000256" key="8">
    <source>
        <dbReference type="ARBA" id="ARBA00022884"/>
    </source>
</evidence>
<dbReference type="GO" id="GO:0061015">
    <property type="term" value="P:snRNA import into nucleus"/>
    <property type="evidence" value="ECO:0007669"/>
    <property type="project" value="InterPro"/>
</dbReference>
<dbReference type="InterPro" id="IPR017336">
    <property type="entry name" value="Snurportin-1"/>
</dbReference>
<organism evidence="12 13">
    <name type="scientific">Steccherinum ochraceum</name>
    <dbReference type="NCBI Taxonomy" id="92696"/>
    <lineage>
        <taxon>Eukaryota</taxon>
        <taxon>Fungi</taxon>
        <taxon>Dikarya</taxon>
        <taxon>Basidiomycota</taxon>
        <taxon>Agaricomycotina</taxon>
        <taxon>Agaricomycetes</taxon>
        <taxon>Polyporales</taxon>
        <taxon>Steccherinaceae</taxon>
        <taxon>Steccherinum</taxon>
    </lineage>
</organism>
<dbReference type="EMBL" id="RWJN01000074">
    <property type="protein sequence ID" value="TCD68169.1"/>
    <property type="molecule type" value="Genomic_DNA"/>
</dbReference>
<keyword evidence="6" id="KW-0813">Transport</keyword>
<accession>A0A4R0RRT7</accession>
<dbReference type="Proteomes" id="UP000292702">
    <property type="component" value="Unassembled WGS sequence"/>
</dbReference>
<proteinExistence type="inferred from homology"/>
<evidence type="ECO:0000313" key="13">
    <source>
        <dbReference type="Proteomes" id="UP000292702"/>
    </source>
</evidence>
<dbReference type="GO" id="GO:0003723">
    <property type="term" value="F:RNA binding"/>
    <property type="evidence" value="ECO:0007669"/>
    <property type="project" value="UniProtKB-KW"/>
</dbReference>
<dbReference type="GO" id="GO:0005634">
    <property type="term" value="C:nucleus"/>
    <property type="evidence" value="ECO:0007669"/>
    <property type="project" value="UniProtKB-SubCell"/>
</dbReference>
<evidence type="ECO:0000256" key="4">
    <source>
        <dbReference type="ARBA" id="ARBA00007540"/>
    </source>
</evidence>
<evidence type="ECO:0000256" key="5">
    <source>
        <dbReference type="ARBA" id="ARBA00016034"/>
    </source>
</evidence>
<feature type="domain" description="Snurportin-1 m3G cap-binding" evidence="11">
    <location>
        <begin position="178"/>
        <end position="286"/>
    </location>
</feature>
<dbReference type="AlphaFoldDB" id="A0A4R0RRT7"/>
<dbReference type="GO" id="GO:0005737">
    <property type="term" value="C:cytoplasm"/>
    <property type="evidence" value="ECO:0007669"/>
    <property type="project" value="UniProtKB-SubCell"/>
</dbReference>
<keyword evidence="7" id="KW-0963">Cytoplasm</keyword>
<evidence type="ECO:0000256" key="3">
    <source>
        <dbReference type="ARBA" id="ARBA00004496"/>
    </source>
</evidence>
<dbReference type="STRING" id="92696.A0A4R0RRT7"/>
<evidence type="ECO:0000313" key="12">
    <source>
        <dbReference type="EMBL" id="TCD68169.1"/>
    </source>
</evidence>
<keyword evidence="8" id="KW-0694">RNA-binding</keyword>
<evidence type="ECO:0000256" key="6">
    <source>
        <dbReference type="ARBA" id="ARBA00022448"/>
    </source>
</evidence>
<comment type="subcellular location">
    <subcellularLocation>
        <location evidence="3">Cytoplasm</location>
    </subcellularLocation>
    <subcellularLocation>
        <location evidence="2">Nucleus</location>
    </subcellularLocation>
</comment>
<name>A0A4R0RRT7_9APHY</name>
<dbReference type="PANTHER" id="PTHR13403">
    <property type="entry name" value="SNURPORTIN1 RNUT1 PROTEIN RNA, U TRANSPORTER 1"/>
    <property type="match status" value="1"/>
</dbReference>
<reference evidence="12 13" key="1">
    <citation type="submission" date="2018-11" db="EMBL/GenBank/DDBJ databases">
        <title>Genome assembly of Steccherinum ochraceum LE-BIN_3174, the white-rot fungus of the Steccherinaceae family (The Residual Polyporoid clade, Polyporales, Basidiomycota).</title>
        <authorList>
            <person name="Fedorova T.V."/>
            <person name="Glazunova O.A."/>
            <person name="Landesman E.O."/>
            <person name="Moiseenko K.V."/>
            <person name="Psurtseva N.V."/>
            <person name="Savinova O.S."/>
            <person name="Shakhova N.V."/>
            <person name="Tyazhelova T.V."/>
            <person name="Vasina D.V."/>
        </authorList>
    </citation>
    <scope>NUCLEOTIDE SEQUENCE [LARGE SCALE GENOMIC DNA]</scope>
    <source>
        <strain evidence="12 13">LE-BIN_3174</strain>
    </source>
</reference>
<protein>
    <recommendedName>
        <fullName evidence="5">Snurportin-1</fullName>
    </recommendedName>
</protein>
<evidence type="ECO:0000256" key="2">
    <source>
        <dbReference type="ARBA" id="ARBA00004123"/>
    </source>
</evidence>
<comment type="caution">
    <text evidence="12">The sequence shown here is derived from an EMBL/GenBank/DDBJ whole genome shotgun (WGS) entry which is preliminary data.</text>
</comment>
<evidence type="ECO:0000256" key="9">
    <source>
        <dbReference type="ARBA" id="ARBA00023242"/>
    </source>
</evidence>